<dbReference type="EMBL" id="JACHEG010000001">
    <property type="protein sequence ID" value="MBB6161609.1"/>
    <property type="molecule type" value="Genomic_DNA"/>
</dbReference>
<sequence>MTVSCLIMFDLAAGDALVLREARLAVAFSEALAARFGAALDEVTVADASAG</sequence>
<evidence type="ECO:0000313" key="2">
    <source>
        <dbReference type="Proteomes" id="UP000547879"/>
    </source>
</evidence>
<organism evidence="1 2">
    <name type="scientific">Rhizobium wenxiniae</name>
    <dbReference type="NCBI Taxonomy" id="1737357"/>
    <lineage>
        <taxon>Bacteria</taxon>
        <taxon>Pseudomonadati</taxon>
        <taxon>Pseudomonadota</taxon>
        <taxon>Alphaproteobacteria</taxon>
        <taxon>Hyphomicrobiales</taxon>
        <taxon>Rhizobiaceae</taxon>
        <taxon>Rhizobium/Agrobacterium group</taxon>
        <taxon>Rhizobium</taxon>
    </lineage>
</organism>
<proteinExistence type="predicted"/>
<name>A0A7W9Y427_9HYPH</name>
<keyword evidence="2" id="KW-1185">Reference proteome</keyword>
<protein>
    <submittedName>
        <fullName evidence="1">Uncharacterized protein</fullName>
    </submittedName>
</protein>
<comment type="caution">
    <text evidence="1">The sequence shown here is derived from an EMBL/GenBank/DDBJ whole genome shotgun (WGS) entry which is preliminary data.</text>
</comment>
<evidence type="ECO:0000313" key="1">
    <source>
        <dbReference type="EMBL" id="MBB6161609.1"/>
    </source>
</evidence>
<dbReference type="AlphaFoldDB" id="A0A7W9Y427"/>
<dbReference type="Proteomes" id="UP000547879">
    <property type="component" value="Unassembled WGS sequence"/>
</dbReference>
<accession>A0A7W9Y427</accession>
<dbReference type="RefSeq" id="WP_183990827.1">
    <property type="nucleotide sequence ID" value="NZ_BMHW01000001.1"/>
</dbReference>
<reference evidence="1 2" key="1">
    <citation type="submission" date="2020-08" db="EMBL/GenBank/DDBJ databases">
        <title>Genomic Encyclopedia of Type Strains, Phase IV (KMG-IV): sequencing the most valuable type-strain genomes for metagenomic binning, comparative biology and taxonomic classification.</title>
        <authorList>
            <person name="Goeker M."/>
        </authorList>
    </citation>
    <scope>NUCLEOTIDE SEQUENCE [LARGE SCALE GENOMIC DNA]</scope>
    <source>
        <strain evidence="1 2">DSM 100734</strain>
    </source>
</reference>
<gene>
    <name evidence="1" type="ORF">HNQ72_001406</name>
</gene>